<reference evidence="2" key="1">
    <citation type="journal article" date="2016" name="Ticks Tick Borne Dis.">
        <title>De novo assembly and annotation of the salivary gland transcriptome of Rhipicephalus appendiculatus male and female ticks during blood feeding.</title>
        <authorList>
            <person name="de Castro M.H."/>
            <person name="de Klerk D."/>
            <person name="Pienaar R."/>
            <person name="Latif A.A."/>
            <person name="Rees D.J."/>
            <person name="Mans B.J."/>
        </authorList>
    </citation>
    <scope>NUCLEOTIDE SEQUENCE</scope>
    <source>
        <tissue evidence="2">Salivary glands</tissue>
    </source>
</reference>
<evidence type="ECO:0000313" key="2">
    <source>
        <dbReference type="EMBL" id="JAP82911.1"/>
    </source>
</evidence>
<feature type="domain" description="Reverse transcriptase" evidence="1">
    <location>
        <begin position="1"/>
        <end position="169"/>
    </location>
</feature>
<accession>A0A131YYA9</accession>
<dbReference type="Pfam" id="PF00078">
    <property type="entry name" value="RVT_1"/>
    <property type="match status" value="1"/>
</dbReference>
<evidence type="ECO:0000259" key="1">
    <source>
        <dbReference type="PROSITE" id="PS50878"/>
    </source>
</evidence>
<name>A0A131YYA9_RHIAP</name>
<dbReference type="PANTHER" id="PTHR47027:SF20">
    <property type="entry name" value="REVERSE TRANSCRIPTASE-LIKE PROTEIN WITH RNA-DIRECTED DNA POLYMERASE DOMAIN"/>
    <property type="match status" value="1"/>
</dbReference>
<dbReference type="SUPFAM" id="SSF56672">
    <property type="entry name" value="DNA/RNA polymerases"/>
    <property type="match status" value="1"/>
</dbReference>
<organism evidence="2">
    <name type="scientific">Rhipicephalus appendiculatus</name>
    <name type="common">Brown ear tick</name>
    <dbReference type="NCBI Taxonomy" id="34631"/>
    <lineage>
        <taxon>Eukaryota</taxon>
        <taxon>Metazoa</taxon>
        <taxon>Ecdysozoa</taxon>
        <taxon>Arthropoda</taxon>
        <taxon>Chelicerata</taxon>
        <taxon>Arachnida</taxon>
        <taxon>Acari</taxon>
        <taxon>Parasitiformes</taxon>
        <taxon>Ixodida</taxon>
        <taxon>Ixodoidea</taxon>
        <taxon>Ixodidae</taxon>
        <taxon>Rhipicephalinae</taxon>
        <taxon>Rhipicephalus</taxon>
        <taxon>Rhipicephalus</taxon>
    </lineage>
</organism>
<dbReference type="InterPro" id="IPR043502">
    <property type="entry name" value="DNA/RNA_pol_sf"/>
</dbReference>
<dbReference type="EMBL" id="GEDV01005646">
    <property type="protein sequence ID" value="JAP82911.1"/>
    <property type="molecule type" value="Transcribed_RNA"/>
</dbReference>
<dbReference type="PROSITE" id="PS50878">
    <property type="entry name" value="RT_POL"/>
    <property type="match status" value="1"/>
</dbReference>
<dbReference type="AlphaFoldDB" id="A0A131YYA9"/>
<protein>
    <submittedName>
        <fullName evidence="2">Outcast ele5</fullName>
    </submittedName>
</protein>
<proteinExistence type="predicted"/>
<dbReference type="InterPro" id="IPR000477">
    <property type="entry name" value="RT_dom"/>
</dbReference>
<dbReference type="GO" id="GO:0071897">
    <property type="term" value="P:DNA biosynthetic process"/>
    <property type="evidence" value="ECO:0007669"/>
    <property type="project" value="UniProtKB-ARBA"/>
</dbReference>
<dbReference type="PANTHER" id="PTHR47027">
    <property type="entry name" value="REVERSE TRANSCRIPTASE DOMAIN-CONTAINING PROTEIN"/>
    <property type="match status" value="1"/>
</dbReference>
<sequence length="342" mass="38790">MAYLDITGAYDNVNQEILWDILKGMDIGDDCVQLLREIYRDNTVCIEWEGIGSEENVDISKGLREGRPLSPLICMLYMMRVEKALEGSNIGFNMSHRQGGVMIQQKIRGLFYADDIVLFADNEEYIQRLADICGREGEALGLGFSVTKCGLTVTNDPNDPAVSIQGQEIPRVSEYKYLRVWINEGDRYVEVQEKVSAAKGKRNAAIMKHRALWGHNRHDVLRGLWKGIMVPGLTFGNSVGCIRSKVQPGMDVNQNTVGRLALGAHGKTTNGAVKDDMGWTSLEAREAQSKIMFEERLRNMKESRWPEKVFRYFYRKSVNVQWRERTRRFTSKYTAGSVSGMA</sequence>